<dbReference type="CDD" id="cd05233">
    <property type="entry name" value="SDR_c"/>
    <property type="match status" value="1"/>
</dbReference>
<dbReference type="PROSITE" id="PS00061">
    <property type="entry name" value="ADH_SHORT"/>
    <property type="match status" value="1"/>
</dbReference>
<organism evidence="4 5">
    <name type="scientific">Actinokineospora xionganensis</name>
    <dbReference type="NCBI Taxonomy" id="2684470"/>
    <lineage>
        <taxon>Bacteria</taxon>
        <taxon>Bacillati</taxon>
        <taxon>Actinomycetota</taxon>
        <taxon>Actinomycetes</taxon>
        <taxon>Pseudonocardiales</taxon>
        <taxon>Pseudonocardiaceae</taxon>
        <taxon>Actinokineospora</taxon>
    </lineage>
</organism>
<dbReference type="SUPFAM" id="SSF51735">
    <property type="entry name" value="NAD(P)-binding Rossmann-fold domains"/>
    <property type="match status" value="1"/>
</dbReference>
<name>A0ABR7L7R1_9PSEU</name>
<dbReference type="InterPro" id="IPR002347">
    <property type="entry name" value="SDR_fam"/>
</dbReference>
<evidence type="ECO:0000313" key="5">
    <source>
        <dbReference type="Proteomes" id="UP000734823"/>
    </source>
</evidence>
<comment type="caution">
    <text evidence="4">The sequence shown here is derived from an EMBL/GenBank/DDBJ whole genome shotgun (WGS) entry which is preliminary data.</text>
</comment>
<evidence type="ECO:0000256" key="3">
    <source>
        <dbReference type="RuleBase" id="RU000363"/>
    </source>
</evidence>
<dbReference type="PANTHER" id="PTHR24322:SF736">
    <property type="entry name" value="RETINOL DEHYDROGENASE 10"/>
    <property type="match status" value="1"/>
</dbReference>
<evidence type="ECO:0000313" key="4">
    <source>
        <dbReference type="EMBL" id="MBC6448726.1"/>
    </source>
</evidence>
<dbReference type="Pfam" id="PF00106">
    <property type="entry name" value="adh_short"/>
    <property type="match status" value="1"/>
</dbReference>
<accession>A0ABR7L7R1</accession>
<dbReference type="Gene3D" id="3.40.50.720">
    <property type="entry name" value="NAD(P)-binding Rossmann-like Domain"/>
    <property type="match status" value="1"/>
</dbReference>
<dbReference type="PANTHER" id="PTHR24322">
    <property type="entry name" value="PKSB"/>
    <property type="match status" value="1"/>
</dbReference>
<evidence type="ECO:0000256" key="2">
    <source>
        <dbReference type="ARBA" id="ARBA00023002"/>
    </source>
</evidence>
<keyword evidence="5" id="KW-1185">Reference proteome</keyword>
<gene>
    <name evidence="4" type="ORF">GPZ80_16255</name>
</gene>
<dbReference type="Proteomes" id="UP000734823">
    <property type="component" value="Unassembled WGS sequence"/>
</dbReference>
<dbReference type="InterPro" id="IPR020904">
    <property type="entry name" value="Sc_DH/Rdtase_CS"/>
</dbReference>
<sequence>MTVAILKRRYPKIALGDAVVVVTGAARGIGRATATAFAARGATVHVGDLDGEAAKEAAESIGGDVRAHELDVTSRSSFAAFTEKVLAEHGRVDVLVNNAGVMPLGGFLEESDALSRTTLNVNIWGLIHGMRLVMPSMIARGRGHVVNLASMAGKIPLPGMAVYNASKFAAVGLTAAVRREYADTGVSISAVLPSAVRTELASGAPLGRGMPTVDPEVIAAAVLGSCRTRKAEIPVPGFLAGWDILDAVTPEPVMRVGRRALGDRRALTSLDHKTRAAYENRVAGQAHAHALAIEEEL</sequence>
<dbReference type="EMBL" id="JABVED010000008">
    <property type="protein sequence ID" value="MBC6448726.1"/>
    <property type="molecule type" value="Genomic_DNA"/>
</dbReference>
<protein>
    <submittedName>
        <fullName evidence="4">SDR family oxidoreductase</fullName>
    </submittedName>
</protein>
<dbReference type="NCBIfam" id="NF005878">
    <property type="entry name" value="PRK07825.1"/>
    <property type="match status" value="1"/>
</dbReference>
<dbReference type="InterPro" id="IPR036291">
    <property type="entry name" value="NAD(P)-bd_dom_sf"/>
</dbReference>
<comment type="similarity">
    <text evidence="1 3">Belongs to the short-chain dehydrogenases/reductases (SDR) family.</text>
</comment>
<keyword evidence="2" id="KW-0560">Oxidoreductase</keyword>
<dbReference type="PRINTS" id="PR00080">
    <property type="entry name" value="SDRFAMILY"/>
</dbReference>
<reference evidence="4 5" key="1">
    <citation type="submission" date="2020-06" db="EMBL/GenBank/DDBJ databases">
        <title>Actinokineospora xiongansis sp. nov., isolated from soil of Baiyangdian.</title>
        <authorList>
            <person name="Zhang X."/>
        </authorList>
    </citation>
    <scope>NUCLEOTIDE SEQUENCE [LARGE SCALE GENOMIC DNA]</scope>
    <source>
        <strain evidence="4 5">HBU206404</strain>
    </source>
</reference>
<evidence type="ECO:0000256" key="1">
    <source>
        <dbReference type="ARBA" id="ARBA00006484"/>
    </source>
</evidence>
<proteinExistence type="inferred from homology"/>
<dbReference type="PRINTS" id="PR00081">
    <property type="entry name" value="GDHRDH"/>
</dbReference>